<dbReference type="EMBL" id="NBII01000008">
    <property type="protein sequence ID" value="PAV16709.1"/>
    <property type="molecule type" value="Genomic_DNA"/>
</dbReference>
<evidence type="ECO:0000256" key="1">
    <source>
        <dbReference type="SAM" id="SignalP"/>
    </source>
</evidence>
<dbReference type="InParanoid" id="A0A286UAW7"/>
<dbReference type="Gene3D" id="2.120.10.30">
    <property type="entry name" value="TolB, C-terminal domain"/>
    <property type="match status" value="1"/>
</dbReference>
<dbReference type="AlphaFoldDB" id="A0A286UAW7"/>
<feature type="signal peptide" evidence="1">
    <location>
        <begin position="1"/>
        <end position="24"/>
    </location>
</feature>
<protein>
    <submittedName>
        <fullName evidence="2">Calcium-dependent phosphotriesterase</fullName>
    </submittedName>
</protein>
<keyword evidence="1" id="KW-0732">Signal</keyword>
<dbReference type="InterPro" id="IPR051288">
    <property type="entry name" value="Serum_paraoxonase/arylesterase"/>
</dbReference>
<name>A0A286UAW7_9AGAM</name>
<dbReference type="OrthoDB" id="5307922at2759"/>
<dbReference type="PANTHER" id="PTHR11799:SF30">
    <property type="entry name" value="SERUM PARAOXONASE_ARYLESTERASE 2"/>
    <property type="match status" value="1"/>
</dbReference>
<dbReference type="SUPFAM" id="SSF63829">
    <property type="entry name" value="Calcium-dependent phosphotriesterase"/>
    <property type="match status" value="1"/>
</dbReference>
<gene>
    <name evidence="2" type="ORF">PNOK_0832900</name>
</gene>
<feature type="chain" id="PRO_5013884363" evidence="1">
    <location>
        <begin position="25"/>
        <end position="428"/>
    </location>
</feature>
<dbReference type="Proteomes" id="UP000217199">
    <property type="component" value="Unassembled WGS sequence"/>
</dbReference>
<reference evidence="2 3" key="1">
    <citation type="journal article" date="2017" name="Mol. Ecol.">
        <title>Comparative and population genomic landscape of Phellinus noxius: A hypervariable fungus causing root rot in trees.</title>
        <authorList>
            <person name="Chung C.L."/>
            <person name="Lee T.J."/>
            <person name="Akiba M."/>
            <person name="Lee H.H."/>
            <person name="Kuo T.H."/>
            <person name="Liu D."/>
            <person name="Ke H.M."/>
            <person name="Yokoi T."/>
            <person name="Roa M.B."/>
            <person name="Lu M.J."/>
            <person name="Chang Y.Y."/>
            <person name="Ann P.J."/>
            <person name="Tsai J.N."/>
            <person name="Chen C.Y."/>
            <person name="Tzean S.S."/>
            <person name="Ota Y."/>
            <person name="Hattori T."/>
            <person name="Sahashi N."/>
            <person name="Liou R.F."/>
            <person name="Kikuchi T."/>
            <person name="Tsai I.J."/>
        </authorList>
    </citation>
    <scope>NUCLEOTIDE SEQUENCE [LARGE SCALE GENOMIC DNA]</scope>
    <source>
        <strain evidence="2 3">FFPRI411160</strain>
    </source>
</reference>
<accession>A0A286UAW7</accession>
<proteinExistence type="predicted"/>
<evidence type="ECO:0000313" key="2">
    <source>
        <dbReference type="EMBL" id="PAV16709.1"/>
    </source>
</evidence>
<keyword evidence="3" id="KW-1185">Reference proteome</keyword>
<comment type="caution">
    <text evidence="2">The sequence shown here is derived from an EMBL/GenBank/DDBJ whole genome shotgun (WGS) entry which is preliminary data.</text>
</comment>
<evidence type="ECO:0000313" key="3">
    <source>
        <dbReference type="Proteomes" id="UP000217199"/>
    </source>
</evidence>
<dbReference type="InterPro" id="IPR011042">
    <property type="entry name" value="6-blade_b-propeller_TolB-like"/>
</dbReference>
<organism evidence="2 3">
    <name type="scientific">Pyrrhoderma noxium</name>
    <dbReference type="NCBI Taxonomy" id="2282107"/>
    <lineage>
        <taxon>Eukaryota</taxon>
        <taxon>Fungi</taxon>
        <taxon>Dikarya</taxon>
        <taxon>Basidiomycota</taxon>
        <taxon>Agaricomycotina</taxon>
        <taxon>Agaricomycetes</taxon>
        <taxon>Hymenochaetales</taxon>
        <taxon>Hymenochaetaceae</taxon>
        <taxon>Pyrrhoderma</taxon>
    </lineage>
</organism>
<sequence>MKRYVFATATLALAAWRVSHIINALTPVDMPAEYFATFDGPQNASKQCHILHDVDRKLSYCEDQTFWDIKDPEGNIIDRKVIATCDPNRKNWNTVMGPLKDPNPKGHLFLIDFTTSSEKAKAITLENYPQAHDFHPLGIQIWPSIDGALSNMFVVNHGRHNTTIEQFSISPRTPNSATYIRTISSDALISPNALALISQNSFFVSNDHYFTRRLPGIFGKVLPVLETFSGLPLGFISHVSISEHLDGVEVSYDTPQANYPFPNGVALSPDGKTLAVASSSFTRVTLYTRTRDQDGKEKLTSPKNIPFPFAPDNIHFEHDGTLIVTGHSHFPSLVAVAAGKKDHAPSWVIALTPNANGTVISDSNTPFSVSRRVSEKAVHDAGYSLFTLYQGDGSKFGESTTGIRDSRTGTLFVTGLYQEGLLVCRSSY</sequence>
<dbReference type="PANTHER" id="PTHR11799">
    <property type="entry name" value="PARAOXONASE"/>
    <property type="match status" value="1"/>
</dbReference>